<evidence type="ECO:0000256" key="12">
    <source>
        <dbReference type="ARBA" id="ARBA00023180"/>
    </source>
</evidence>
<keyword evidence="10 14" id="KW-0472">Membrane</keyword>
<keyword evidence="11" id="KW-1015">Disulfide bond</keyword>
<feature type="transmembrane region" description="Helical" evidence="14">
    <location>
        <begin position="6"/>
        <end position="27"/>
    </location>
</feature>
<evidence type="ECO:0000256" key="10">
    <source>
        <dbReference type="ARBA" id="ARBA00023136"/>
    </source>
</evidence>
<dbReference type="PROSITE" id="PS50267">
    <property type="entry name" value="NA_NEUROTRAN_SYMP_3"/>
    <property type="match status" value="1"/>
</dbReference>
<sequence length="82" mass="8810">RDALLTTSVNCVTSFFSGFVIFSVLGYMANKHQVSIEDVATEGAGLVFIIYPEAIATLPGSTFWAILFFIMLLTLGIDSAVS</sequence>
<dbReference type="PRINTS" id="PR00176">
    <property type="entry name" value="NANEUSMPORT"/>
</dbReference>
<evidence type="ECO:0000256" key="3">
    <source>
        <dbReference type="ARBA" id="ARBA00022475"/>
    </source>
</evidence>
<gene>
    <name evidence="15" type="ORF">GSTENG00037506001</name>
</gene>
<evidence type="ECO:0000256" key="2">
    <source>
        <dbReference type="ARBA" id="ARBA00022448"/>
    </source>
</evidence>
<evidence type="ECO:0000256" key="1">
    <source>
        <dbReference type="ARBA" id="ARBA00004651"/>
    </source>
</evidence>
<dbReference type="InterPro" id="IPR000175">
    <property type="entry name" value="Na/ntran_symport"/>
</dbReference>
<dbReference type="KEGG" id="tng:GSTEN00037506G001"/>
<feature type="non-terminal residue" evidence="15">
    <location>
        <position position="82"/>
    </location>
</feature>
<keyword evidence="3" id="KW-1003">Cell membrane</keyword>
<keyword evidence="6" id="KW-0532">Neurotransmitter transport</keyword>
<keyword evidence="4 14" id="KW-0812">Transmembrane</keyword>
<dbReference type="SUPFAM" id="SSF161070">
    <property type="entry name" value="SNF-like"/>
    <property type="match status" value="1"/>
</dbReference>
<dbReference type="PANTHER" id="PTHR11616">
    <property type="entry name" value="SODIUM/CHLORIDE DEPENDENT TRANSPORTER"/>
    <property type="match status" value="1"/>
</dbReference>
<dbReference type="Pfam" id="PF00209">
    <property type="entry name" value="SNF"/>
    <property type="match status" value="1"/>
</dbReference>
<dbReference type="GO" id="GO:0006865">
    <property type="term" value="P:amino acid transport"/>
    <property type="evidence" value="ECO:0007669"/>
    <property type="project" value="TreeGrafter"/>
</dbReference>
<evidence type="ECO:0000256" key="13">
    <source>
        <dbReference type="PIRSR" id="PIRSR600175-1"/>
    </source>
</evidence>
<feature type="binding site" evidence="13">
    <location>
        <position position="75"/>
    </location>
    <ligand>
        <name>Na(+)</name>
        <dbReference type="ChEBI" id="CHEBI:29101"/>
        <label>1</label>
    </ligand>
</feature>
<feature type="binding site" evidence="13">
    <location>
        <position position="79"/>
    </location>
    <ligand>
        <name>Na(+)</name>
        <dbReference type="ChEBI" id="CHEBI:29101"/>
        <label>1</label>
    </ligand>
</feature>
<proteinExistence type="predicted"/>
<evidence type="ECO:0000256" key="11">
    <source>
        <dbReference type="ARBA" id="ARBA00023157"/>
    </source>
</evidence>
<evidence type="ECO:0000256" key="4">
    <source>
        <dbReference type="ARBA" id="ARBA00022692"/>
    </source>
</evidence>
<keyword evidence="7" id="KW-0769">Symport</keyword>
<dbReference type="EMBL" id="CAAE01001905">
    <property type="protein sequence ID" value="CAF87235.1"/>
    <property type="molecule type" value="Genomic_DNA"/>
</dbReference>
<accession>Q4TIP7</accession>
<evidence type="ECO:0000256" key="5">
    <source>
        <dbReference type="ARBA" id="ARBA00022723"/>
    </source>
</evidence>
<comment type="caution">
    <text evidence="15">The sequence shown here is derived from an EMBL/GenBank/DDBJ whole genome shotgun (WGS) entry which is preliminary data.</text>
</comment>
<comment type="subcellular location">
    <subcellularLocation>
        <location evidence="1">Cell membrane</location>
        <topology evidence="1">Multi-pass membrane protein</topology>
    </subcellularLocation>
</comment>
<dbReference type="PANTHER" id="PTHR11616:SF320">
    <property type="entry name" value="SODIUM-DEPENDENT NORADRENALINE TRANSPORTER"/>
    <property type="match status" value="1"/>
</dbReference>
<dbReference type="OrthoDB" id="6581954at2759"/>
<dbReference type="InterPro" id="IPR037272">
    <property type="entry name" value="SNS_sf"/>
</dbReference>
<evidence type="ECO:0000256" key="6">
    <source>
        <dbReference type="ARBA" id="ARBA00022775"/>
    </source>
</evidence>
<protein>
    <submittedName>
        <fullName evidence="15">(spotted green pufferfish) hypothetical protein</fullName>
    </submittedName>
</protein>
<dbReference type="AlphaFoldDB" id="Q4TIP7"/>
<dbReference type="GO" id="GO:0042734">
    <property type="term" value="C:presynaptic membrane"/>
    <property type="evidence" value="ECO:0007669"/>
    <property type="project" value="TreeGrafter"/>
</dbReference>
<keyword evidence="8 14" id="KW-1133">Transmembrane helix</keyword>
<dbReference type="GO" id="GO:0030424">
    <property type="term" value="C:axon"/>
    <property type="evidence" value="ECO:0007669"/>
    <property type="project" value="TreeGrafter"/>
</dbReference>
<reference evidence="15" key="2">
    <citation type="submission" date="2004-02" db="EMBL/GenBank/DDBJ databases">
        <authorList>
            <consortium name="Genoscope"/>
            <consortium name="Whitehead Institute Centre for Genome Research"/>
        </authorList>
    </citation>
    <scope>NUCLEOTIDE SEQUENCE</scope>
</reference>
<feature type="transmembrane region" description="Helical" evidence="14">
    <location>
        <begin position="62"/>
        <end position="81"/>
    </location>
</feature>
<dbReference type="HOGENOM" id="CLU_118862_2_0_1"/>
<keyword evidence="9 13" id="KW-0915">Sodium</keyword>
<feature type="binding site" evidence="13">
    <location>
        <position position="10"/>
    </location>
    <ligand>
        <name>Na(+)</name>
        <dbReference type="ChEBI" id="CHEBI:29101"/>
        <label>1</label>
    </ligand>
</feature>
<feature type="binding site" evidence="13">
    <location>
        <position position="78"/>
    </location>
    <ligand>
        <name>Na(+)</name>
        <dbReference type="ChEBI" id="CHEBI:29101"/>
        <label>1</label>
    </ligand>
</feature>
<keyword evidence="2" id="KW-0813">Transport</keyword>
<dbReference type="GO" id="GO:0005330">
    <property type="term" value="F:dopamine:sodium symporter activity"/>
    <property type="evidence" value="ECO:0007669"/>
    <property type="project" value="TreeGrafter"/>
</dbReference>
<keyword evidence="5 13" id="KW-0479">Metal-binding</keyword>
<evidence type="ECO:0000256" key="8">
    <source>
        <dbReference type="ARBA" id="ARBA00022989"/>
    </source>
</evidence>
<dbReference type="GO" id="GO:0046872">
    <property type="term" value="F:metal ion binding"/>
    <property type="evidence" value="ECO:0007669"/>
    <property type="project" value="UniProtKB-KW"/>
</dbReference>
<evidence type="ECO:0000256" key="9">
    <source>
        <dbReference type="ARBA" id="ARBA00023053"/>
    </source>
</evidence>
<reference evidence="15" key="1">
    <citation type="journal article" date="2004" name="Nature">
        <title>Genome duplication in the teleost fish Tetraodon nigroviridis reveals the early vertebrate proto-karyotype.</title>
        <authorList>
            <person name="Jaillon O."/>
            <person name="Aury J.-M."/>
            <person name="Brunet F."/>
            <person name="Petit J.-L."/>
            <person name="Stange-Thomann N."/>
            <person name="Mauceli E."/>
            <person name="Bouneau L."/>
            <person name="Fischer C."/>
            <person name="Ozouf-Costaz C."/>
            <person name="Bernot A."/>
            <person name="Nicaud S."/>
            <person name="Jaffe D."/>
            <person name="Fisher S."/>
            <person name="Lutfalla G."/>
            <person name="Dossat C."/>
            <person name="Segurens B."/>
            <person name="Dasilva C."/>
            <person name="Salanoubat M."/>
            <person name="Levy M."/>
            <person name="Boudet N."/>
            <person name="Castellano S."/>
            <person name="Anthouard V."/>
            <person name="Jubin C."/>
            <person name="Castelli V."/>
            <person name="Katinka M."/>
            <person name="Vacherie B."/>
            <person name="Biemont C."/>
            <person name="Skalli Z."/>
            <person name="Cattolico L."/>
            <person name="Poulain J."/>
            <person name="De Berardinis V."/>
            <person name="Cruaud C."/>
            <person name="Duprat S."/>
            <person name="Brottier P."/>
            <person name="Coutanceau J.-P."/>
            <person name="Gouzy J."/>
            <person name="Parra G."/>
            <person name="Lardier G."/>
            <person name="Chapple C."/>
            <person name="McKernan K.J."/>
            <person name="McEwan P."/>
            <person name="Bosak S."/>
            <person name="Kellis M."/>
            <person name="Volff J.-N."/>
            <person name="Guigo R."/>
            <person name="Zody M.C."/>
            <person name="Mesirov J."/>
            <person name="Lindblad-Toh K."/>
            <person name="Birren B."/>
            <person name="Nusbaum C."/>
            <person name="Kahn D."/>
            <person name="Robinson-Rechavi M."/>
            <person name="Laudet V."/>
            <person name="Schachter V."/>
            <person name="Quetier F."/>
            <person name="Saurin W."/>
            <person name="Scarpelli C."/>
            <person name="Wincker P."/>
            <person name="Lander E.S."/>
            <person name="Weissenbach J."/>
            <person name="Roest Crollius H."/>
        </authorList>
    </citation>
    <scope>NUCLEOTIDE SEQUENCE [LARGE SCALE GENOMIC DNA]</scope>
</reference>
<evidence type="ECO:0000256" key="14">
    <source>
        <dbReference type="SAM" id="Phobius"/>
    </source>
</evidence>
<dbReference type="GO" id="GO:0005334">
    <property type="term" value="F:norepinephrine:sodium symporter activity"/>
    <property type="evidence" value="ECO:0007669"/>
    <property type="project" value="TreeGrafter"/>
</dbReference>
<dbReference type="GO" id="GO:0051583">
    <property type="term" value="P:dopamine uptake involved in synaptic transmission"/>
    <property type="evidence" value="ECO:0007669"/>
    <property type="project" value="TreeGrafter"/>
</dbReference>
<evidence type="ECO:0000256" key="7">
    <source>
        <dbReference type="ARBA" id="ARBA00022847"/>
    </source>
</evidence>
<name>Q4TIP7_TETNG</name>
<organism evidence="15">
    <name type="scientific">Tetraodon nigroviridis</name>
    <name type="common">Spotted green pufferfish</name>
    <name type="synonym">Chelonodon nigroviridis</name>
    <dbReference type="NCBI Taxonomy" id="99883"/>
    <lineage>
        <taxon>Eukaryota</taxon>
        <taxon>Metazoa</taxon>
        <taxon>Chordata</taxon>
        <taxon>Craniata</taxon>
        <taxon>Vertebrata</taxon>
        <taxon>Euteleostomi</taxon>
        <taxon>Actinopterygii</taxon>
        <taxon>Neopterygii</taxon>
        <taxon>Teleostei</taxon>
        <taxon>Neoteleostei</taxon>
        <taxon>Acanthomorphata</taxon>
        <taxon>Eupercaria</taxon>
        <taxon>Tetraodontiformes</taxon>
        <taxon>Tetradontoidea</taxon>
        <taxon>Tetraodontidae</taxon>
        <taxon>Tetraodon</taxon>
    </lineage>
</organism>
<feature type="non-terminal residue" evidence="15">
    <location>
        <position position="1"/>
    </location>
</feature>
<keyword evidence="12" id="KW-0325">Glycoprotein</keyword>
<evidence type="ECO:0000313" key="15">
    <source>
        <dbReference type="EMBL" id="CAF87235.1"/>
    </source>
</evidence>
<dbReference type="GO" id="GO:0032809">
    <property type="term" value="C:neuronal cell body membrane"/>
    <property type="evidence" value="ECO:0007669"/>
    <property type="project" value="TreeGrafter"/>
</dbReference>